<protein>
    <recommendedName>
        <fullName evidence="1">DNA endonuclease I-HmuI-like NUMOD-like domain-containing protein</fullName>
    </recommendedName>
</protein>
<dbReference type="Gene3D" id="1.10.10.10">
    <property type="entry name" value="Winged helix-like DNA-binding domain superfamily/Winged helix DNA-binding domain"/>
    <property type="match status" value="1"/>
</dbReference>
<comment type="caution">
    <text evidence="2">The sequence shown here is derived from an EMBL/GenBank/DDBJ whole genome shotgun (WGS) entry which is preliminary data.</text>
</comment>
<sequence length="140" mass="16461">MPNFTKNEFVLWMHQNNVYPKWLDYIESDYDINKKPSVDRIDDYKGYSFDNMQLITWKENRLKGVNSEKHHKACHNRQNRKSVKVINWQGEIVKVLDSLTDCAEYLGVHLVSVSRVLNGSRKTIKGYRIALTGEELTIKD</sequence>
<dbReference type="InterPro" id="IPR036388">
    <property type="entry name" value="WH-like_DNA-bd_sf"/>
</dbReference>
<dbReference type="SUPFAM" id="SSF64496">
    <property type="entry name" value="DNA-binding domain of intron-encoded endonucleases"/>
    <property type="match status" value="1"/>
</dbReference>
<dbReference type="InterPro" id="IPR003647">
    <property type="entry name" value="Intron_nuc_1_rpt"/>
</dbReference>
<dbReference type="InterPro" id="IPR054307">
    <property type="entry name" value="I-HmuI_NUMOD-like"/>
</dbReference>
<evidence type="ECO:0000313" key="2">
    <source>
        <dbReference type="EMBL" id="GAG14807.1"/>
    </source>
</evidence>
<dbReference type="Pfam" id="PF22083">
    <property type="entry name" value="I-HmuI_NUMOD-like"/>
    <property type="match status" value="1"/>
</dbReference>
<proteinExistence type="predicted"/>
<reference evidence="2" key="1">
    <citation type="journal article" date="2014" name="Front. Microbiol.">
        <title>High frequency of phylogenetically diverse reductive dehalogenase-homologous genes in deep subseafloor sedimentary metagenomes.</title>
        <authorList>
            <person name="Kawai M."/>
            <person name="Futagami T."/>
            <person name="Toyoda A."/>
            <person name="Takaki Y."/>
            <person name="Nishi S."/>
            <person name="Hori S."/>
            <person name="Arai W."/>
            <person name="Tsubouchi T."/>
            <person name="Morono Y."/>
            <person name="Uchiyama I."/>
            <person name="Ito T."/>
            <person name="Fujiyama A."/>
            <person name="Inagaki F."/>
            <person name="Takami H."/>
        </authorList>
    </citation>
    <scope>NUCLEOTIDE SEQUENCE</scope>
    <source>
        <strain evidence="2">Expedition CK06-06</strain>
    </source>
</reference>
<name>X0VUJ3_9ZZZZ</name>
<feature type="domain" description="DNA endonuclease I-HmuI-like NUMOD-like" evidence="1">
    <location>
        <begin position="85"/>
        <end position="128"/>
    </location>
</feature>
<dbReference type="EMBL" id="BARS01037674">
    <property type="protein sequence ID" value="GAG14807.1"/>
    <property type="molecule type" value="Genomic_DNA"/>
</dbReference>
<dbReference type="SMART" id="SM00497">
    <property type="entry name" value="IENR1"/>
    <property type="match status" value="1"/>
</dbReference>
<evidence type="ECO:0000259" key="1">
    <source>
        <dbReference type="Pfam" id="PF22083"/>
    </source>
</evidence>
<organism evidence="2">
    <name type="scientific">marine sediment metagenome</name>
    <dbReference type="NCBI Taxonomy" id="412755"/>
    <lineage>
        <taxon>unclassified sequences</taxon>
        <taxon>metagenomes</taxon>
        <taxon>ecological metagenomes</taxon>
    </lineage>
</organism>
<gene>
    <name evidence="2" type="ORF">S01H1_57739</name>
</gene>
<accession>X0VUJ3</accession>
<dbReference type="AlphaFoldDB" id="X0VUJ3"/>